<keyword evidence="1" id="KW-0472">Membrane</keyword>
<sequence>MESEHNPYASPTSAEPTFIAAHVGETRDLPAMPQLPLVFRTSPSALAIMVPCGVVLTAITAMLIGAPFQIAGLVSTSYDPIAALAFAVFTGVTAFGCLMGVRCKVVVNESAIEKTEFARQVIFFSRIKSWPQHPATGTVQLSLFDADGYLPVSNWAMEKEKSDLLAIVLRHRVGPASG</sequence>
<feature type="transmembrane region" description="Helical" evidence="1">
    <location>
        <begin position="45"/>
        <end position="68"/>
    </location>
</feature>
<keyword evidence="1" id="KW-1133">Transmembrane helix</keyword>
<evidence type="ECO:0000313" key="3">
    <source>
        <dbReference type="Proteomes" id="UP000322214"/>
    </source>
</evidence>
<dbReference type="Proteomes" id="UP000322214">
    <property type="component" value="Chromosome"/>
</dbReference>
<accession>A0A5B9PF99</accession>
<dbReference type="KEGG" id="mff:MFFC18_41360"/>
<gene>
    <name evidence="2" type="ORF">MFFC18_41360</name>
</gene>
<protein>
    <submittedName>
        <fullName evidence="2">Uncharacterized protein</fullName>
    </submittedName>
</protein>
<dbReference type="STRING" id="980251.GCA_001642875_00712"/>
<evidence type="ECO:0000313" key="2">
    <source>
        <dbReference type="EMBL" id="QEG24219.1"/>
    </source>
</evidence>
<keyword evidence="3" id="KW-1185">Reference proteome</keyword>
<evidence type="ECO:0000256" key="1">
    <source>
        <dbReference type="SAM" id="Phobius"/>
    </source>
</evidence>
<keyword evidence="1" id="KW-0812">Transmembrane</keyword>
<organism evidence="2 3">
    <name type="scientific">Mariniblastus fucicola</name>
    <dbReference type="NCBI Taxonomy" id="980251"/>
    <lineage>
        <taxon>Bacteria</taxon>
        <taxon>Pseudomonadati</taxon>
        <taxon>Planctomycetota</taxon>
        <taxon>Planctomycetia</taxon>
        <taxon>Pirellulales</taxon>
        <taxon>Pirellulaceae</taxon>
        <taxon>Mariniblastus</taxon>
    </lineage>
</organism>
<dbReference type="RefSeq" id="WP_075083503.1">
    <property type="nucleotide sequence ID" value="NZ_CP042912.1"/>
</dbReference>
<proteinExistence type="predicted"/>
<name>A0A5B9PF99_9BACT</name>
<feature type="transmembrane region" description="Helical" evidence="1">
    <location>
        <begin position="80"/>
        <end position="101"/>
    </location>
</feature>
<dbReference type="EMBL" id="CP042912">
    <property type="protein sequence ID" value="QEG24219.1"/>
    <property type="molecule type" value="Genomic_DNA"/>
</dbReference>
<dbReference type="AlphaFoldDB" id="A0A5B9PF99"/>
<reference evidence="2 3" key="1">
    <citation type="submission" date="2019-08" db="EMBL/GenBank/DDBJ databases">
        <title>Deep-cultivation of Planctomycetes and their phenomic and genomic characterization uncovers novel biology.</title>
        <authorList>
            <person name="Wiegand S."/>
            <person name="Jogler M."/>
            <person name="Boedeker C."/>
            <person name="Pinto D."/>
            <person name="Vollmers J."/>
            <person name="Rivas-Marin E."/>
            <person name="Kohn T."/>
            <person name="Peeters S.H."/>
            <person name="Heuer A."/>
            <person name="Rast P."/>
            <person name="Oberbeckmann S."/>
            <person name="Bunk B."/>
            <person name="Jeske O."/>
            <person name="Meyerdierks A."/>
            <person name="Storesund J.E."/>
            <person name="Kallscheuer N."/>
            <person name="Luecker S."/>
            <person name="Lage O.M."/>
            <person name="Pohl T."/>
            <person name="Merkel B.J."/>
            <person name="Hornburger P."/>
            <person name="Mueller R.-W."/>
            <person name="Bruemmer F."/>
            <person name="Labrenz M."/>
            <person name="Spormann A.M."/>
            <person name="Op den Camp H."/>
            <person name="Overmann J."/>
            <person name="Amann R."/>
            <person name="Jetten M.S.M."/>
            <person name="Mascher T."/>
            <person name="Medema M.H."/>
            <person name="Devos D.P."/>
            <person name="Kaster A.-K."/>
            <person name="Ovreas L."/>
            <person name="Rohde M."/>
            <person name="Galperin M.Y."/>
            <person name="Jogler C."/>
        </authorList>
    </citation>
    <scope>NUCLEOTIDE SEQUENCE [LARGE SCALE GENOMIC DNA]</scope>
    <source>
        <strain evidence="2 3">FC18</strain>
    </source>
</reference>